<evidence type="ECO:0000256" key="5">
    <source>
        <dbReference type="ARBA" id="ARBA00023136"/>
    </source>
</evidence>
<keyword evidence="9" id="KW-1185">Reference proteome</keyword>
<sequence>MLVTLVLIGVIPSFSGALINPTIPAIQETFSHLPNSETLAQLVSTTSAWIVIVVAPLTGYLLDKYARKPILIAAVIIYGVGTSAAFFLDSIYLILATRILDGIAVGALMVTVPTLIADYYSGNRRESVMGYYGAVQAGGGAVAATLGGYIASSIGWRYIFLVFAGALLFVPPIIRFLPEPDVKESARDNEVSRLEAAAKIVREAPAKLVIGIYLLVLLGMMATNLVMIEVPYYLQSSLSVGGSQIGLVISGVMVAGVVAATLYGRIKQHVQHITVMAAAFAVGGAGFLLFTAANSAPLVIAGVVIAGAMGFGIVMPTVNDWVASVVQEEVRGRALSGITMMTYGGFALSPFAPMPLVDAFGRVGMLRIVGYAQLVVAGALVATWFVTRSTVDSTVSKTPSDD</sequence>
<dbReference type="PRINTS" id="PR01036">
    <property type="entry name" value="TCRTETB"/>
</dbReference>
<comment type="caution">
    <text evidence="8">The sequence shown here is derived from an EMBL/GenBank/DDBJ whole genome shotgun (WGS) entry which is preliminary data.</text>
</comment>
<keyword evidence="3 6" id="KW-0812">Transmembrane</keyword>
<dbReference type="GO" id="GO:0005886">
    <property type="term" value="C:plasma membrane"/>
    <property type="evidence" value="ECO:0007669"/>
    <property type="project" value="UniProtKB-SubCell"/>
</dbReference>
<feature type="transmembrane region" description="Helical" evidence="6">
    <location>
        <begin position="245"/>
        <end position="263"/>
    </location>
</feature>
<evidence type="ECO:0000259" key="7">
    <source>
        <dbReference type="PROSITE" id="PS50850"/>
    </source>
</evidence>
<feature type="transmembrane region" description="Helical" evidence="6">
    <location>
        <begin position="275"/>
        <end position="293"/>
    </location>
</feature>
<dbReference type="EMBL" id="RKLR01000012">
    <property type="protein sequence ID" value="MBX0325283.1"/>
    <property type="molecule type" value="Genomic_DNA"/>
</dbReference>
<organism evidence="8 9">
    <name type="scientific">Haloarcula rubra</name>
    <dbReference type="NCBI Taxonomy" id="2487747"/>
    <lineage>
        <taxon>Archaea</taxon>
        <taxon>Methanobacteriati</taxon>
        <taxon>Methanobacteriota</taxon>
        <taxon>Stenosarchaea group</taxon>
        <taxon>Halobacteria</taxon>
        <taxon>Halobacteriales</taxon>
        <taxon>Haloarculaceae</taxon>
        <taxon>Haloarcula</taxon>
    </lineage>
</organism>
<proteinExistence type="predicted"/>
<dbReference type="PROSITE" id="PS50850">
    <property type="entry name" value="MFS"/>
    <property type="match status" value="1"/>
</dbReference>
<feature type="domain" description="Major facilitator superfamily (MFS) profile" evidence="7">
    <location>
        <begin position="1"/>
        <end position="390"/>
    </location>
</feature>
<comment type="subcellular location">
    <subcellularLocation>
        <location evidence="1">Cell membrane</location>
        <topology evidence="1">Multi-pass membrane protein</topology>
    </subcellularLocation>
</comment>
<feature type="transmembrane region" description="Helical" evidence="6">
    <location>
        <begin position="94"/>
        <end position="117"/>
    </location>
</feature>
<dbReference type="CDD" id="cd17473">
    <property type="entry name" value="MFS_arabinose_efflux_permease_like"/>
    <property type="match status" value="1"/>
</dbReference>
<keyword evidence="2" id="KW-1003">Cell membrane</keyword>
<accession>A0AAW4PUD2</accession>
<gene>
    <name evidence="8" type="ORF">EGH21_19850</name>
</gene>
<dbReference type="GO" id="GO:0022857">
    <property type="term" value="F:transmembrane transporter activity"/>
    <property type="evidence" value="ECO:0007669"/>
    <property type="project" value="InterPro"/>
</dbReference>
<evidence type="ECO:0000313" key="8">
    <source>
        <dbReference type="EMBL" id="MBX0325283.1"/>
    </source>
</evidence>
<feature type="transmembrane region" description="Helical" evidence="6">
    <location>
        <begin position="156"/>
        <end position="177"/>
    </location>
</feature>
<dbReference type="PANTHER" id="PTHR43124">
    <property type="entry name" value="PURINE EFFLUX PUMP PBUE"/>
    <property type="match status" value="1"/>
</dbReference>
<feature type="transmembrane region" description="Helical" evidence="6">
    <location>
        <begin position="368"/>
        <end position="387"/>
    </location>
</feature>
<feature type="transmembrane region" description="Helical" evidence="6">
    <location>
        <begin position="334"/>
        <end position="356"/>
    </location>
</feature>
<evidence type="ECO:0000256" key="2">
    <source>
        <dbReference type="ARBA" id="ARBA00022475"/>
    </source>
</evidence>
<feature type="transmembrane region" description="Helical" evidence="6">
    <location>
        <begin position="129"/>
        <end position="150"/>
    </location>
</feature>
<dbReference type="InterPro" id="IPR020846">
    <property type="entry name" value="MFS_dom"/>
</dbReference>
<feature type="transmembrane region" description="Helical" evidence="6">
    <location>
        <begin position="208"/>
        <end position="233"/>
    </location>
</feature>
<keyword evidence="5 6" id="KW-0472">Membrane</keyword>
<feature type="transmembrane region" description="Helical" evidence="6">
    <location>
        <begin position="39"/>
        <end position="62"/>
    </location>
</feature>
<evidence type="ECO:0000256" key="6">
    <source>
        <dbReference type="SAM" id="Phobius"/>
    </source>
</evidence>
<feature type="transmembrane region" description="Helical" evidence="6">
    <location>
        <begin position="69"/>
        <end position="88"/>
    </location>
</feature>
<dbReference type="InterPro" id="IPR011701">
    <property type="entry name" value="MFS"/>
</dbReference>
<reference evidence="8 9" key="1">
    <citation type="submission" date="2021-06" db="EMBL/GenBank/DDBJ databases">
        <title>Halomicroarcula sp. a new haloarchaeum isolated from saline soil.</title>
        <authorList>
            <person name="Duran-Viseras A."/>
            <person name="Sanchez-Porro C."/>
            <person name="Ventosa A."/>
        </authorList>
    </citation>
    <scope>NUCLEOTIDE SEQUENCE [LARGE SCALE GENOMIC DNA]</scope>
    <source>
        <strain evidence="8 9">F13</strain>
    </source>
</reference>
<dbReference type="SUPFAM" id="SSF103473">
    <property type="entry name" value="MFS general substrate transporter"/>
    <property type="match status" value="1"/>
</dbReference>
<evidence type="ECO:0000256" key="3">
    <source>
        <dbReference type="ARBA" id="ARBA00022692"/>
    </source>
</evidence>
<dbReference type="Gene3D" id="1.20.1250.20">
    <property type="entry name" value="MFS general substrate transporter like domains"/>
    <property type="match status" value="1"/>
</dbReference>
<dbReference type="PANTHER" id="PTHR43124:SF3">
    <property type="entry name" value="CHLORAMPHENICOL EFFLUX PUMP RV0191"/>
    <property type="match status" value="1"/>
</dbReference>
<protein>
    <submittedName>
        <fullName evidence="8">MFS transporter</fullName>
    </submittedName>
</protein>
<name>A0AAW4PUD2_9EURY</name>
<evidence type="ECO:0000256" key="4">
    <source>
        <dbReference type="ARBA" id="ARBA00022989"/>
    </source>
</evidence>
<evidence type="ECO:0000313" key="9">
    <source>
        <dbReference type="Proteomes" id="UP001430377"/>
    </source>
</evidence>
<dbReference type="InterPro" id="IPR036259">
    <property type="entry name" value="MFS_trans_sf"/>
</dbReference>
<dbReference type="InterPro" id="IPR050189">
    <property type="entry name" value="MFS_Efflux_Transporters"/>
</dbReference>
<dbReference type="AlphaFoldDB" id="A0AAW4PUD2"/>
<keyword evidence="4 6" id="KW-1133">Transmembrane helix</keyword>
<dbReference type="Proteomes" id="UP001430377">
    <property type="component" value="Unassembled WGS sequence"/>
</dbReference>
<feature type="transmembrane region" description="Helical" evidence="6">
    <location>
        <begin position="299"/>
        <end position="322"/>
    </location>
</feature>
<evidence type="ECO:0000256" key="1">
    <source>
        <dbReference type="ARBA" id="ARBA00004651"/>
    </source>
</evidence>
<dbReference type="Pfam" id="PF07690">
    <property type="entry name" value="MFS_1"/>
    <property type="match status" value="1"/>
</dbReference>